<comment type="caution">
    <text evidence="1">The sequence shown here is derived from an EMBL/GenBank/DDBJ whole genome shotgun (WGS) entry which is preliminary data.</text>
</comment>
<keyword evidence="2" id="KW-1185">Reference proteome</keyword>
<dbReference type="EMBL" id="CAAALY010000264">
    <property type="protein sequence ID" value="VEL06702.1"/>
    <property type="molecule type" value="Genomic_DNA"/>
</dbReference>
<accession>A0A3S4ZM30</accession>
<gene>
    <name evidence="1" type="ORF">PXEA_LOCUS142</name>
</gene>
<reference evidence="1" key="1">
    <citation type="submission" date="2018-11" db="EMBL/GenBank/DDBJ databases">
        <authorList>
            <consortium name="Pathogen Informatics"/>
        </authorList>
    </citation>
    <scope>NUCLEOTIDE SEQUENCE</scope>
</reference>
<name>A0A3S4ZM30_9PLAT</name>
<sequence>MQPASLASHTEKSFFSFARKSAKNLSFLKRWLSVPVSPDSQGLLDNNHSLFRPDVAQPATGRSEFRINFSSPSTSLPTPLAAVRYFVCRLPVKPITSQYNPLLLKEPADEVTDSIVLLESGVNTLRFQSSVCGFFLPESLHIYIYPSNAMESLFFSRASRIVSPAMGTAVSASMLSSSPCNTASSTALTPSLTPLLNADPVLTFCDIIPADKLGASWKCDHLLDRLLPRLELLPDVGPGHPVKNSLAEPEISFSSKCQ</sequence>
<evidence type="ECO:0000313" key="1">
    <source>
        <dbReference type="EMBL" id="VEL06702.1"/>
    </source>
</evidence>
<dbReference type="Proteomes" id="UP000784294">
    <property type="component" value="Unassembled WGS sequence"/>
</dbReference>
<evidence type="ECO:0000313" key="2">
    <source>
        <dbReference type="Proteomes" id="UP000784294"/>
    </source>
</evidence>
<protein>
    <submittedName>
        <fullName evidence="1">Uncharacterized protein</fullName>
    </submittedName>
</protein>
<dbReference type="AlphaFoldDB" id="A0A3S4ZM30"/>
<proteinExistence type="predicted"/>
<organism evidence="1 2">
    <name type="scientific">Protopolystoma xenopodis</name>
    <dbReference type="NCBI Taxonomy" id="117903"/>
    <lineage>
        <taxon>Eukaryota</taxon>
        <taxon>Metazoa</taxon>
        <taxon>Spiralia</taxon>
        <taxon>Lophotrochozoa</taxon>
        <taxon>Platyhelminthes</taxon>
        <taxon>Monogenea</taxon>
        <taxon>Polyopisthocotylea</taxon>
        <taxon>Polystomatidea</taxon>
        <taxon>Polystomatidae</taxon>
        <taxon>Protopolystoma</taxon>
    </lineage>
</organism>